<evidence type="ECO:0000256" key="1">
    <source>
        <dbReference type="SAM" id="Phobius"/>
    </source>
</evidence>
<dbReference type="OrthoDB" id="7823532at2"/>
<sequence>MQQAINFYVYGLKQLFDNLPTALRLTAVVWVGASVLVLILGALLVGQPVSGGDVRPDAEGQMPALTATFTMLSLVINVMAAAWVSLIWSRFCLGADTPRGVVPSLKGLPFSNFLITVLLVVVVVGGAGLILNILENMVIMHLPLLVSMIALPLISTFLMTWLLLRVGAALPATAAGQVLSLVQAWVGARDKSIWVLAILAVVTTILLVLPSMLLAGLMGANMLLHSLIGVVTSWLLILIGTGWLVAIFRSIPPMSK</sequence>
<gene>
    <name evidence="2" type="ORF">SAMN04488001_1670</name>
</gene>
<dbReference type="EMBL" id="FNOI01000002">
    <property type="protein sequence ID" value="SDW73509.1"/>
    <property type="molecule type" value="Genomic_DNA"/>
</dbReference>
<feature type="transmembrane region" description="Helical" evidence="1">
    <location>
        <begin position="193"/>
        <end position="217"/>
    </location>
</feature>
<dbReference type="RefSeq" id="WP_089946453.1">
    <property type="nucleotide sequence ID" value="NZ_FNOI01000002.1"/>
</dbReference>
<feature type="transmembrane region" description="Helical" evidence="1">
    <location>
        <begin position="22"/>
        <end position="45"/>
    </location>
</feature>
<feature type="transmembrane region" description="Helical" evidence="1">
    <location>
        <begin position="65"/>
        <end position="88"/>
    </location>
</feature>
<proteinExistence type="predicted"/>
<keyword evidence="1" id="KW-0812">Transmembrane</keyword>
<evidence type="ECO:0000313" key="3">
    <source>
        <dbReference type="Proteomes" id="UP000199441"/>
    </source>
</evidence>
<feature type="transmembrane region" description="Helical" evidence="1">
    <location>
        <begin position="142"/>
        <end position="162"/>
    </location>
</feature>
<keyword evidence="3" id="KW-1185">Reference proteome</keyword>
<organism evidence="2 3">
    <name type="scientific">Litoreibacter albidus</name>
    <dbReference type="NCBI Taxonomy" id="670155"/>
    <lineage>
        <taxon>Bacteria</taxon>
        <taxon>Pseudomonadati</taxon>
        <taxon>Pseudomonadota</taxon>
        <taxon>Alphaproteobacteria</taxon>
        <taxon>Rhodobacterales</taxon>
        <taxon>Roseobacteraceae</taxon>
        <taxon>Litoreibacter</taxon>
    </lineage>
</organism>
<dbReference type="STRING" id="670155.SAMN04488001_1670"/>
<keyword evidence="1" id="KW-1133">Transmembrane helix</keyword>
<dbReference type="Proteomes" id="UP000199441">
    <property type="component" value="Unassembled WGS sequence"/>
</dbReference>
<protein>
    <submittedName>
        <fullName evidence="2">Uncharacterized protein</fullName>
    </submittedName>
</protein>
<reference evidence="3" key="1">
    <citation type="submission" date="2016-10" db="EMBL/GenBank/DDBJ databases">
        <authorList>
            <person name="Varghese N."/>
            <person name="Submissions S."/>
        </authorList>
    </citation>
    <scope>NUCLEOTIDE SEQUENCE [LARGE SCALE GENOMIC DNA]</scope>
    <source>
        <strain evidence="3">DSM 26922</strain>
    </source>
</reference>
<keyword evidence="1" id="KW-0472">Membrane</keyword>
<name>A0A1H2W091_9RHOB</name>
<feature type="transmembrane region" description="Helical" evidence="1">
    <location>
        <begin position="223"/>
        <end position="248"/>
    </location>
</feature>
<feature type="transmembrane region" description="Helical" evidence="1">
    <location>
        <begin position="108"/>
        <end position="130"/>
    </location>
</feature>
<accession>A0A1H2W091</accession>
<dbReference type="AlphaFoldDB" id="A0A1H2W091"/>
<evidence type="ECO:0000313" key="2">
    <source>
        <dbReference type="EMBL" id="SDW73509.1"/>
    </source>
</evidence>